<dbReference type="Gene3D" id="2.130.10.10">
    <property type="entry name" value="YVTN repeat-like/Quinoprotein amine dehydrogenase"/>
    <property type="match status" value="1"/>
</dbReference>
<keyword evidence="2" id="KW-1133">Transmembrane helix</keyword>
<name>A0ABY5KKM1_9CELL</name>
<protein>
    <submittedName>
        <fullName evidence="4">PQQ-like beta-propeller repeat protein</fullName>
    </submittedName>
</protein>
<feature type="domain" description="Pyrrolo-quinoline quinone repeat" evidence="3">
    <location>
        <begin position="359"/>
        <end position="485"/>
    </location>
</feature>
<accession>A0ABY5KKM1</accession>
<proteinExistence type="predicted"/>
<keyword evidence="5" id="KW-1185">Reference proteome</keyword>
<dbReference type="InterPro" id="IPR002372">
    <property type="entry name" value="PQQ_rpt_dom"/>
</dbReference>
<evidence type="ECO:0000313" key="4">
    <source>
        <dbReference type="EMBL" id="UUI70365.1"/>
    </source>
</evidence>
<feature type="transmembrane region" description="Helical" evidence="2">
    <location>
        <begin position="54"/>
        <end position="75"/>
    </location>
</feature>
<dbReference type="Pfam" id="PF13360">
    <property type="entry name" value="PQQ_2"/>
    <property type="match status" value="1"/>
</dbReference>
<dbReference type="Proteomes" id="UP001316384">
    <property type="component" value="Chromosome"/>
</dbReference>
<keyword evidence="2" id="KW-0812">Transmembrane</keyword>
<reference evidence="4 5" key="1">
    <citation type="submission" date="2022-07" db="EMBL/GenBank/DDBJ databases">
        <title>Novel species in genus cellulomonas.</title>
        <authorList>
            <person name="Ye L."/>
        </authorList>
    </citation>
    <scope>NUCLEOTIDE SEQUENCE [LARGE SCALE GENOMIC DNA]</scope>
    <source>
        <strain evidence="5">zg-B89</strain>
    </source>
</reference>
<dbReference type="SUPFAM" id="SSF50998">
    <property type="entry name" value="Quinoprotein alcohol dehydrogenase-like"/>
    <property type="match status" value="1"/>
</dbReference>
<dbReference type="RefSeq" id="WP_227575674.1">
    <property type="nucleotide sequence ID" value="NZ_CP101987.1"/>
</dbReference>
<evidence type="ECO:0000256" key="2">
    <source>
        <dbReference type="SAM" id="Phobius"/>
    </source>
</evidence>
<sequence>MGAVRPAPRMRPVELDEEDDRPSAVVRSARDHAAAAGGPGGPDAPDAHRAERRWWPWGAGALAVVVGAAAVATGVTERAARERADVFAALPGVVRPLERPPVERWRTAADGPTPVLDAAGALVTVSGADGRWVVRSSDPATGTTRWEVPVVDQAGSGFESVAVACVAGEGGSGHLLCAWTEPDVVYGTPGGSTNYVPPTHVVALAGADGTQRGAWEVEGSVLGIQRHEDDVVVATGLNDRHVLVERRDGTDGTVRWSWTSPVPLVDNGGVRAVPKLVAGGDVVALMANSTTVLDARTGVVLEAGPAGQQILVAGLPDGGFATWEAVFGGTLRDADGTVRARVPGLPRPVVGDSSVDALVIDVGNRAVAVRADDGTVVWRLPTSMSPVAVAHGVVVMAGEASVGAVDGADGRLLWEQELVAVQYIAPLTDGLHVLAPEPDGADGFDLVARGLRDGVEAWRVELPSDLRQLTAIDGRVVARTSTEVIVLA</sequence>
<keyword evidence="2" id="KW-0472">Membrane</keyword>
<evidence type="ECO:0000259" key="3">
    <source>
        <dbReference type="Pfam" id="PF13360"/>
    </source>
</evidence>
<evidence type="ECO:0000313" key="5">
    <source>
        <dbReference type="Proteomes" id="UP001316384"/>
    </source>
</evidence>
<dbReference type="EMBL" id="CP101987">
    <property type="protein sequence ID" value="UUI70365.1"/>
    <property type="molecule type" value="Genomic_DNA"/>
</dbReference>
<dbReference type="InterPro" id="IPR015943">
    <property type="entry name" value="WD40/YVTN_repeat-like_dom_sf"/>
</dbReference>
<evidence type="ECO:0000256" key="1">
    <source>
        <dbReference type="SAM" id="MobiDB-lite"/>
    </source>
</evidence>
<dbReference type="InterPro" id="IPR011047">
    <property type="entry name" value="Quinoprotein_ADH-like_sf"/>
</dbReference>
<feature type="region of interest" description="Disordered" evidence="1">
    <location>
        <begin position="1"/>
        <end position="48"/>
    </location>
</feature>
<gene>
    <name evidence="4" type="ORF">NP048_11140</name>
</gene>
<organism evidence="4 5">
    <name type="scientific">Cellulomonas xiejunii</name>
    <dbReference type="NCBI Taxonomy" id="2968083"/>
    <lineage>
        <taxon>Bacteria</taxon>
        <taxon>Bacillati</taxon>
        <taxon>Actinomycetota</taxon>
        <taxon>Actinomycetes</taxon>
        <taxon>Micrococcales</taxon>
        <taxon>Cellulomonadaceae</taxon>
        <taxon>Cellulomonas</taxon>
    </lineage>
</organism>